<dbReference type="Proteomes" id="UP000230709">
    <property type="component" value="Chromosome"/>
</dbReference>
<keyword evidence="1" id="KW-0175">Coiled coil</keyword>
<organism evidence="2 3">
    <name type="scientific">Methylosinus trichosporium (strain ATCC 35070 / NCIMB 11131 / UNIQEM 75 / OB3b)</name>
    <dbReference type="NCBI Taxonomy" id="595536"/>
    <lineage>
        <taxon>Bacteria</taxon>
        <taxon>Pseudomonadati</taxon>
        <taxon>Pseudomonadota</taxon>
        <taxon>Alphaproteobacteria</taxon>
        <taxon>Hyphomicrobiales</taxon>
        <taxon>Methylocystaceae</taxon>
        <taxon>Methylosinus</taxon>
    </lineage>
</organism>
<dbReference type="EMBL" id="CP023737">
    <property type="protein sequence ID" value="ATQ68933.1"/>
    <property type="molecule type" value="Genomic_DNA"/>
</dbReference>
<gene>
    <name evidence="2" type="ORF">CQW49_14350</name>
</gene>
<name>A0A2D2D1R0_METT3</name>
<dbReference type="KEGG" id="mtw:CQW49_14350"/>
<evidence type="ECO:0000256" key="1">
    <source>
        <dbReference type="SAM" id="Coils"/>
    </source>
</evidence>
<evidence type="ECO:0000313" key="2">
    <source>
        <dbReference type="EMBL" id="ATQ68933.1"/>
    </source>
</evidence>
<dbReference type="Pfam" id="PF13770">
    <property type="entry name" value="DUF4169"/>
    <property type="match status" value="1"/>
</dbReference>
<sequence>MGEIVNLRRARKDQARRLREAEASANRLAFGRAKSERDLAAATAELEQKRHDAHRLAGGGEAPEERD</sequence>
<dbReference type="AlphaFoldDB" id="A0A2D2D1R0"/>
<accession>A0A2D2D1R0</accession>
<reference evidence="3" key="1">
    <citation type="submission" date="2017-10" db="EMBL/GenBank/DDBJ databases">
        <title>Completed PacBio SMRT sequence of Methylosinus trichosporium OB3b reveals presence of a third large plasmid.</title>
        <authorList>
            <person name="Charles T.C."/>
            <person name="Lynch M.D.J."/>
            <person name="Heil J.R."/>
            <person name="Cheng J."/>
        </authorList>
    </citation>
    <scope>NUCLEOTIDE SEQUENCE [LARGE SCALE GENOMIC DNA]</scope>
    <source>
        <strain evidence="3">OB3b</strain>
    </source>
</reference>
<proteinExistence type="predicted"/>
<dbReference type="InterPro" id="IPR025227">
    <property type="entry name" value="DUF4169"/>
</dbReference>
<feature type="coiled-coil region" evidence="1">
    <location>
        <begin position="4"/>
        <end position="52"/>
    </location>
</feature>
<dbReference type="RefSeq" id="WP_003611889.1">
    <property type="nucleotide sequence ID" value="NZ_ADVE02000001.1"/>
</dbReference>
<evidence type="ECO:0000313" key="3">
    <source>
        <dbReference type="Proteomes" id="UP000230709"/>
    </source>
</evidence>
<keyword evidence="3" id="KW-1185">Reference proteome</keyword>
<protein>
    <submittedName>
        <fullName evidence="2">DUF4169 domain-containing protein</fullName>
    </submittedName>
</protein>